<dbReference type="STRING" id="48709.A0A1D2MT28"/>
<name>A0A1D2MT28_ORCCI</name>
<evidence type="ECO:0000313" key="1">
    <source>
        <dbReference type="EMBL" id="ODM96048.1"/>
    </source>
</evidence>
<gene>
    <name evidence="1" type="ORF">Ocin01_10623</name>
</gene>
<keyword evidence="1" id="KW-0808">Transferase</keyword>
<evidence type="ECO:0000313" key="2">
    <source>
        <dbReference type="Proteomes" id="UP000094527"/>
    </source>
</evidence>
<dbReference type="Proteomes" id="UP000094527">
    <property type="component" value="Unassembled WGS sequence"/>
</dbReference>
<dbReference type="AlphaFoldDB" id="A0A1D2MT28"/>
<dbReference type="GO" id="GO:0032259">
    <property type="term" value="P:methylation"/>
    <property type="evidence" value="ECO:0007669"/>
    <property type="project" value="UniProtKB-KW"/>
</dbReference>
<sequence length="108" mass="11968">MTERFQGGKFYFMEHVLDPSISLLKITQVILGSLGIWSLLLDGCRLDKDIRKALEQGGFAHVDVKNFRLNLDGGVPLAYAILYLVKPHIYGTATTALKVKAKTNSFGL</sequence>
<keyword evidence="1" id="KW-0489">Methyltransferase</keyword>
<keyword evidence="2" id="KW-1185">Reference proteome</keyword>
<protein>
    <submittedName>
        <fullName evidence="1">Methyltransferase-like protein 7A</fullName>
    </submittedName>
</protein>
<reference evidence="1 2" key="1">
    <citation type="journal article" date="2016" name="Genome Biol. Evol.">
        <title>Gene Family Evolution Reflects Adaptation to Soil Environmental Stressors in the Genome of the Collembolan Orchesella cincta.</title>
        <authorList>
            <person name="Faddeeva-Vakhrusheva A."/>
            <person name="Derks M.F."/>
            <person name="Anvar S.Y."/>
            <person name="Agamennone V."/>
            <person name="Suring W."/>
            <person name="Smit S."/>
            <person name="van Straalen N.M."/>
            <person name="Roelofs D."/>
        </authorList>
    </citation>
    <scope>NUCLEOTIDE SEQUENCE [LARGE SCALE GENOMIC DNA]</scope>
    <source>
        <tissue evidence="1">Mixed pool</tissue>
    </source>
</reference>
<dbReference type="InterPro" id="IPR052356">
    <property type="entry name" value="Thiol_S-MT"/>
</dbReference>
<dbReference type="OrthoDB" id="416496at2759"/>
<proteinExistence type="predicted"/>
<accession>A0A1D2MT28</accession>
<organism evidence="1 2">
    <name type="scientific">Orchesella cincta</name>
    <name type="common">Springtail</name>
    <name type="synonym">Podura cincta</name>
    <dbReference type="NCBI Taxonomy" id="48709"/>
    <lineage>
        <taxon>Eukaryota</taxon>
        <taxon>Metazoa</taxon>
        <taxon>Ecdysozoa</taxon>
        <taxon>Arthropoda</taxon>
        <taxon>Hexapoda</taxon>
        <taxon>Collembola</taxon>
        <taxon>Entomobryomorpha</taxon>
        <taxon>Entomobryoidea</taxon>
        <taxon>Orchesellidae</taxon>
        <taxon>Orchesellinae</taxon>
        <taxon>Orchesella</taxon>
    </lineage>
</organism>
<dbReference type="EMBL" id="LJIJ01000588">
    <property type="protein sequence ID" value="ODM96048.1"/>
    <property type="molecule type" value="Genomic_DNA"/>
</dbReference>
<dbReference type="GO" id="GO:0008168">
    <property type="term" value="F:methyltransferase activity"/>
    <property type="evidence" value="ECO:0007669"/>
    <property type="project" value="UniProtKB-KW"/>
</dbReference>
<dbReference type="PANTHER" id="PTHR45036:SF8">
    <property type="entry name" value="METHYLTRANSFERASE-LIKE PROTEIN 7A"/>
    <property type="match status" value="1"/>
</dbReference>
<comment type="caution">
    <text evidence="1">The sequence shown here is derived from an EMBL/GenBank/DDBJ whole genome shotgun (WGS) entry which is preliminary data.</text>
</comment>
<dbReference type="PANTHER" id="PTHR45036">
    <property type="entry name" value="METHYLTRANSFERASE LIKE 7B"/>
    <property type="match status" value="1"/>
</dbReference>